<dbReference type="RefSeq" id="WP_114840344.1">
    <property type="nucleotide sequence ID" value="NZ_CP031217.1"/>
</dbReference>
<dbReference type="EMBL" id="PDKM01000004">
    <property type="protein sequence ID" value="RXK09829.1"/>
    <property type="molecule type" value="Genomic_DNA"/>
</dbReference>
<dbReference type="KEGG" id="hbv:ABIV_2599"/>
<protein>
    <submittedName>
        <fullName evidence="2">Uncharacterized protein</fullName>
    </submittedName>
</protein>
<reference evidence="2 4" key="1">
    <citation type="submission" date="2017-10" db="EMBL/GenBank/DDBJ databases">
        <title>Genomics of the genus Arcobacter.</title>
        <authorList>
            <person name="Perez-Cataluna A."/>
            <person name="Figueras M.J."/>
        </authorList>
    </citation>
    <scope>NUCLEOTIDE SEQUENCE [LARGE SCALE GENOMIC DNA]</scope>
    <source>
        <strain evidence="2 4">CECT 7835</strain>
    </source>
</reference>
<evidence type="ECO:0000313" key="3">
    <source>
        <dbReference type="Proteomes" id="UP000253850"/>
    </source>
</evidence>
<keyword evidence="4" id="KW-1185">Reference proteome</keyword>
<sequence length="84" mass="9769">MNNYVQVSCDLYNMFEEAANNKVDCDITFVKEKEEITVSSKIVDLRNVNNSEFMETADGNVIRLDRIVEFNGKPTADINYYQYQ</sequence>
<dbReference type="EMBL" id="CP031217">
    <property type="protein sequence ID" value="AXH13565.1"/>
    <property type="molecule type" value="Genomic_DNA"/>
</dbReference>
<dbReference type="InterPro" id="IPR038626">
    <property type="entry name" value="Rof-like_sf"/>
</dbReference>
<evidence type="ECO:0000313" key="2">
    <source>
        <dbReference type="EMBL" id="RXK09829.1"/>
    </source>
</evidence>
<dbReference type="InterPro" id="IPR023534">
    <property type="entry name" value="Rof/RNase_P-like"/>
</dbReference>
<organism evidence="2 4">
    <name type="scientific">Halarcobacter bivalviorum</name>
    <dbReference type="NCBI Taxonomy" id="663364"/>
    <lineage>
        <taxon>Bacteria</taxon>
        <taxon>Pseudomonadati</taxon>
        <taxon>Campylobacterota</taxon>
        <taxon>Epsilonproteobacteria</taxon>
        <taxon>Campylobacterales</taxon>
        <taxon>Arcobacteraceae</taxon>
        <taxon>Halarcobacter</taxon>
    </lineage>
</organism>
<reference evidence="1 3" key="2">
    <citation type="submission" date="2018-07" db="EMBL/GenBank/DDBJ databases">
        <title>Complete genome of the Arcobacter bivalviorum type strain LMG 26154.</title>
        <authorList>
            <person name="Miller W.G."/>
            <person name="Yee E."/>
            <person name="Bono J.L."/>
        </authorList>
    </citation>
    <scope>NUCLEOTIDE SEQUENCE [LARGE SCALE GENOMIC DNA]</scope>
    <source>
        <strain evidence="1 3">LMG 26154</strain>
    </source>
</reference>
<dbReference type="SUPFAM" id="SSF101744">
    <property type="entry name" value="Rof/RNase P subunit-like"/>
    <property type="match status" value="1"/>
</dbReference>
<dbReference type="Proteomes" id="UP000289193">
    <property type="component" value="Unassembled WGS sequence"/>
</dbReference>
<dbReference type="AlphaFoldDB" id="A0AAX2A6E3"/>
<evidence type="ECO:0000313" key="1">
    <source>
        <dbReference type="EMBL" id="AXH13565.1"/>
    </source>
</evidence>
<gene>
    <name evidence="1" type="ORF">ABIV_2599</name>
    <name evidence="2" type="ORF">CRV05_08855</name>
</gene>
<accession>A0AAX2A6E3</accession>
<proteinExistence type="predicted"/>
<evidence type="ECO:0000313" key="4">
    <source>
        <dbReference type="Proteomes" id="UP000289193"/>
    </source>
</evidence>
<dbReference type="Gene3D" id="2.30.30.400">
    <property type="entry name" value="Rof-like"/>
    <property type="match status" value="1"/>
</dbReference>
<dbReference type="Proteomes" id="UP000253850">
    <property type="component" value="Chromosome"/>
</dbReference>
<name>A0AAX2A6E3_9BACT</name>